<dbReference type="EC" id="5.1.3.2" evidence="3"/>
<dbReference type="AlphaFoldDB" id="A0AAX1EZN0"/>
<proteinExistence type="inferred from homology"/>
<protein>
    <recommendedName>
        <fullName evidence="4">UDP-glucose 4-epimerase</fullName>
        <ecNumber evidence="3">5.1.3.2</ecNumber>
    </recommendedName>
    <alternativeName>
        <fullName evidence="8">Galactowaldenase</fullName>
    </alternativeName>
    <alternativeName>
        <fullName evidence="7">UDP-galactose 4-epimerase</fullName>
    </alternativeName>
</protein>
<dbReference type="InterPro" id="IPR003869">
    <property type="entry name" value="Polysac_CapD-like"/>
</dbReference>
<name>A0AAX1EZN0_9PROT</name>
<evidence type="ECO:0000256" key="4">
    <source>
        <dbReference type="ARBA" id="ARBA00018569"/>
    </source>
</evidence>
<feature type="domain" description="UDP-glucose 4-epimerase CapD C-terminal" evidence="10">
    <location>
        <begin position="282"/>
        <end position="327"/>
    </location>
</feature>
<evidence type="ECO:0000256" key="7">
    <source>
        <dbReference type="ARBA" id="ARBA00031367"/>
    </source>
</evidence>
<dbReference type="Pfam" id="PF02719">
    <property type="entry name" value="Polysacc_synt_2"/>
    <property type="match status" value="1"/>
</dbReference>
<evidence type="ECO:0000313" key="11">
    <source>
        <dbReference type="EMBL" id="QDC41237.1"/>
    </source>
</evidence>
<evidence type="ECO:0000256" key="5">
    <source>
        <dbReference type="ARBA" id="ARBA00022985"/>
    </source>
</evidence>
<dbReference type="GeneID" id="66285056"/>
<dbReference type="PANTHER" id="PTHR43318">
    <property type="entry name" value="UDP-N-ACETYLGLUCOSAMINE 4,6-DEHYDRATASE"/>
    <property type="match status" value="1"/>
</dbReference>
<dbReference type="Gene3D" id="3.40.50.720">
    <property type="entry name" value="NAD(P)-binding Rossmann-like Domain"/>
    <property type="match status" value="1"/>
</dbReference>
<dbReference type="GO" id="GO:0003978">
    <property type="term" value="F:UDP-glucose 4-epimerase activity"/>
    <property type="evidence" value="ECO:0007669"/>
    <property type="project" value="UniProtKB-EC"/>
</dbReference>
<accession>A0AAX1EZN0</accession>
<evidence type="ECO:0000256" key="1">
    <source>
        <dbReference type="ARBA" id="ARBA00000083"/>
    </source>
</evidence>
<dbReference type="EMBL" id="CP040953">
    <property type="protein sequence ID" value="QDC41237.1"/>
    <property type="molecule type" value="Genomic_DNA"/>
</dbReference>
<comment type="catalytic activity">
    <reaction evidence="1">
        <text>UDP-alpha-D-glucose = UDP-alpha-D-galactose</text>
        <dbReference type="Rhea" id="RHEA:22168"/>
        <dbReference type="ChEBI" id="CHEBI:58885"/>
        <dbReference type="ChEBI" id="CHEBI:66914"/>
        <dbReference type="EC" id="5.1.3.2"/>
    </reaction>
</comment>
<evidence type="ECO:0000256" key="6">
    <source>
        <dbReference type="ARBA" id="ARBA00023235"/>
    </source>
</evidence>
<evidence type="ECO:0000313" key="12">
    <source>
        <dbReference type="Proteomes" id="UP000314901"/>
    </source>
</evidence>
<sequence length="333" mass="37611">MLKDKTILITGGTGSFGSEVLLRALENSNCEIRILSRDEKKQEDIRNLHKNNRLSFFIGDVKDPNSLLDAFNNVDIVFHAAALKQVPTCEFFPSEAFKTNVIGTENVIKAACLQNVKKVIFLSTDKAVYPINAMGLSKSMAEKIIQATARLSSKTKFTITRYGNVIYSRGSVVPLFVNQILNKKPITITQPNMTRFMMTLNEAVDLVFEAFESGENGDIYIKKSPSVKICDLALALKELFNSSVEIKSIGTRHGEKLHETLISNEELLRAKESNEYYIIKPDLRDINYNEFYTIGREMNYQDYSSNTTKILTANEIKELLITIPEIKKIIKGF</sequence>
<evidence type="ECO:0000256" key="3">
    <source>
        <dbReference type="ARBA" id="ARBA00013189"/>
    </source>
</evidence>
<evidence type="ECO:0000256" key="8">
    <source>
        <dbReference type="ARBA" id="ARBA00033067"/>
    </source>
</evidence>
<dbReference type="Proteomes" id="UP000314901">
    <property type="component" value="Chromosome"/>
</dbReference>
<dbReference type="SUPFAM" id="SSF51735">
    <property type="entry name" value="NAD(P)-binding Rossmann-fold domains"/>
    <property type="match status" value="1"/>
</dbReference>
<dbReference type="InterPro" id="IPR036291">
    <property type="entry name" value="NAD(P)-bd_dom_sf"/>
</dbReference>
<dbReference type="CDD" id="cd05237">
    <property type="entry name" value="UDP_invert_4-6DH_SDR_e"/>
    <property type="match status" value="1"/>
</dbReference>
<evidence type="ECO:0000259" key="9">
    <source>
        <dbReference type="Pfam" id="PF02719"/>
    </source>
</evidence>
<dbReference type="PANTHER" id="PTHR43318:SF2">
    <property type="entry name" value="UDP-N-ACETYLGLUCOSAMINE 4,6-DEHYDRATASE (INVERTING)"/>
    <property type="match status" value="1"/>
</dbReference>
<feature type="domain" description="Polysaccharide biosynthesis protein CapD-like" evidence="9">
    <location>
        <begin position="7"/>
        <end position="280"/>
    </location>
</feature>
<keyword evidence="6" id="KW-0413">Isomerase</keyword>
<reference evidence="11 12" key="1">
    <citation type="journal article" date="2019" name="ISME J.">
        <title>Evolution in action: habitat transition from sediment to the pelagial leads to genome streamlining in Methylophilaceae.</title>
        <authorList>
            <person name="Salcher M."/>
            <person name="Schaefle D."/>
            <person name="Kaspar M."/>
            <person name="Neuenschwander S.M."/>
            <person name="Ghai R."/>
        </authorList>
    </citation>
    <scope>NUCLEOTIDE SEQUENCE [LARGE SCALE GENOMIC DNA]</scope>
    <source>
        <strain evidence="11 12">MMS-RVI-51</strain>
    </source>
</reference>
<evidence type="ECO:0000259" key="10">
    <source>
        <dbReference type="Pfam" id="PF08485"/>
    </source>
</evidence>
<dbReference type="GO" id="GO:0009103">
    <property type="term" value="P:lipopolysaccharide biosynthetic process"/>
    <property type="evidence" value="ECO:0007669"/>
    <property type="project" value="UniProtKB-KW"/>
</dbReference>
<dbReference type="Pfam" id="PF08485">
    <property type="entry name" value="Polysacc_syn_2C"/>
    <property type="match status" value="1"/>
</dbReference>
<organism evidence="11 12">
    <name type="scientific">Candidatus Methylopumilus universalis</name>
    <dbReference type="NCBI Taxonomy" id="2588536"/>
    <lineage>
        <taxon>Bacteria</taxon>
        <taxon>Pseudomonadati</taxon>
        <taxon>Pseudomonadota</taxon>
        <taxon>Betaproteobacteria</taxon>
        <taxon>Nitrosomonadales</taxon>
        <taxon>Methylophilaceae</taxon>
        <taxon>Candidatus Methylopumilus</taxon>
    </lineage>
</organism>
<evidence type="ECO:0000256" key="2">
    <source>
        <dbReference type="ARBA" id="ARBA00007430"/>
    </source>
</evidence>
<comment type="similarity">
    <text evidence="2">Belongs to the polysaccharide synthase family.</text>
</comment>
<dbReference type="RefSeq" id="WP_139867883.1">
    <property type="nucleotide sequence ID" value="NZ_CP040949.1"/>
</dbReference>
<dbReference type="InterPro" id="IPR013692">
    <property type="entry name" value="CapD_C"/>
</dbReference>
<gene>
    <name evidence="11" type="ORF">FIT94_04070</name>
</gene>
<dbReference type="InterPro" id="IPR051203">
    <property type="entry name" value="Polysaccharide_Synthase-Rel"/>
</dbReference>
<dbReference type="KEGG" id="muv:FIT94_04070"/>
<keyword evidence="5" id="KW-0448">Lipopolysaccharide biosynthesis</keyword>